<proteinExistence type="predicted"/>
<organism evidence="2 3">
    <name type="scientific">Paraphaeosphaeria minitans</name>
    <dbReference type="NCBI Taxonomy" id="565426"/>
    <lineage>
        <taxon>Eukaryota</taxon>
        <taxon>Fungi</taxon>
        <taxon>Dikarya</taxon>
        <taxon>Ascomycota</taxon>
        <taxon>Pezizomycotina</taxon>
        <taxon>Dothideomycetes</taxon>
        <taxon>Pleosporomycetidae</taxon>
        <taxon>Pleosporales</taxon>
        <taxon>Massarineae</taxon>
        <taxon>Didymosphaeriaceae</taxon>
        <taxon>Paraphaeosphaeria</taxon>
    </lineage>
</organism>
<dbReference type="Proteomes" id="UP000756921">
    <property type="component" value="Unassembled WGS sequence"/>
</dbReference>
<sequence length="175" mass="19377">MGRTTEWTGVMFRGMNLFLSSFFVSPRWRRREPRGWTWARAVFVDVPFVGSRSCGDVVEAPPARDGSLRYADGVNGAATLAPTVWNLPSTARAPPHLSGFAGRAIREPGFPAVRVMFVDLDARLDINPRNTGPVRDGDAARIECIRFQPRQARNARKPAHVTEAAMGRAEREANT</sequence>
<gene>
    <name evidence="2" type="ORF">PMIN01_10970</name>
</gene>
<accession>A0A9P6G8F4</accession>
<evidence type="ECO:0000313" key="2">
    <source>
        <dbReference type="EMBL" id="KAF9731012.1"/>
    </source>
</evidence>
<feature type="region of interest" description="Disordered" evidence="1">
    <location>
        <begin position="153"/>
        <end position="175"/>
    </location>
</feature>
<dbReference type="AlphaFoldDB" id="A0A9P6G8F4"/>
<name>A0A9P6G8F4_9PLEO</name>
<comment type="caution">
    <text evidence="2">The sequence shown here is derived from an EMBL/GenBank/DDBJ whole genome shotgun (WGS) entry which is preliminary data.</text>
</comment>
<evidence type="ECO:0000256" key="1">
    <source>
        <dbReference type="SAM" id="MobiDB-lite"/>
    </source>
</evidence>
<reference evidence="2" key="1">
    <citation type="journal article" date="2020" name="Mol. Plant Microbe Interact.">
        <title>Genome Sequence of the Biocontrol Agent Coniothyrium minitans strain Conio (IMI 134523).</title>
        <authorList>
            <person name="Patel D."/>
            <person name="Shittu T.A."/>
            <person name="Baroncelli R."/>
            <person name="Muthumeenakshi S."/>
            <person name="Osborne T.H."/>
            <person name="Janganan T.K."/>
            <person name="Sreenivasaprasad S."/>
        </authorList>
    </citation>
    <scope>NUCLEOTIDE SEQUENCE</scope>
    <source>
        <strain evidence="2">Conio</strain>
    </source>
</reference>
<evidence type="ECO:0000313" key="3">
    <source>
        <dbReference type="Proteomes" id="UP000756921"/>
    </source>
</evidence>
<dbReference type="EMBL" id="WJXW01000013">
    <property type="protein sequence ID" value="KAF9731012.1"/>
    <property type="molecule type" value="Genomic_DNA"/>
</dbReference>
<keyword evidence="3" id="KW-1185">Reference proteome</keyword>
<protein>
    <submittedName>
        <fullName evidence="2">Uncharacterized protein</fullName>
    </submittedName>
</protein>